<keyword evidence="1" id="KW-0472">Membrane</keyword>
<reference evidence="3 4" key="1">
    <citation type="submission" date="2013-01" db="EMBL/GenBank/DDBJ databases">
        <title>The Genome Sequence of Clostridium clostridioforme 90A8.</title>
        <authorList>
            <consortium name="The Broad Institute Genome Sequencing Platform"/>
            <person name="Earl A."/>
            <person name="Ward D."/>
            <person name="Feldgarden M."/>
            <person name="Gevers D."/>
            <person name="Courvalin P."/>
            <person name="Lambert T."/>
            <person name="Walker B."/>
            <person name="Young S.K."/>
            <person name="Zeng Q."/>
            <person name="Gargeya S."/>
            <person name="Fitzgerald M."/>
            <person name="Haas B."/>
            <person name="Abouelleil A."/>
            <person name="Alvarado L."/>
            <person name="Arachchi H.M."/>
            <person name="Berlin A.M."/>
            <person name="Chapman S.B."/>
            <person name="Dewar J."/>
            <person name="Goldberg J."/>
            <person name="Griggs A."/>
            <person name="Gujja S."/>
            <person name="Hansen M."/>
            <person name="Howarth C."/>
            <person name="Imamovic A."/>
            <person name="Larimer J."/>
            <person name="McCowan C."/>
            <person name="Murphy C."/>
            <person name="Neiman D."/>
            <person name="Pearson M."/>
            <person name="Priest M."/>
            <person name="Roberts A."/>
            <person name="Saif S."/>
            <person name="Shea T."/>
            <person name="Sisk P."/>
            <person name="Sykes S."/>
            <person name="Wortman J."/>
            <person name="Nusbaum C."/>
            <person name="Birren B."/>
        </authorList>
    </citation>
    <scope>NUCLEOTIDE SEQUENCE [LARGE SCALE GENOMIC DNA]</scope>
    <source>
        <strain evidence="3 4">90A8</strain>
    </source>
</reference>
<sequence>MNTLRFQSLWIFIKNYGLYIIIIWLVCFVCMKVYAENRKKIKIYHDLFFVLSSIMYAAALLYVTIFSRKMSVNVHIELSVFWEYRRALTGDKEWAIQIINNIVLFVPLGILYKEISDIMGMKTSWKSSMILGFFVSGIIELIQLSFRVGLFEYDDIFNNSIGMMSGYIFCRLIRKMITSR</sequence>
<protein>
    <recommendedName>
        <fullName evidence="2">VanZ-like domain-containing protein</fullName>
    </recommendedName>
</protein>
<organism evidence="3 4">
    <name type="scientific">[Clostridium] clostridioforme 90A8</name>
    <dbReference type="NCBI Taxonomy" id="999408"/>
    <lineage>
        <taxon>Bacteria</taxon>
        <taxon>Bacillati</taxon>
        <taxon>Bacillota</taxon>
        <taxon>Clostridia</taxon>
        <taxon>Lachnospirales</taxon>
        <taxon>Lachnospiraceae</taxon>
        <taxon>Enterocloster</taxon>
    </lineage>
</organism>
<evidence type="ECO:0000313" key="4">
    <source>
        <dbReference type="Proteomes" id="UP000013085"/>
    </source>
</evidence>
<dbReference type="AlphaFoldDB" id="A0A0E2HE08"/>
<dbReference type="EMBL" id="AGYR01000007">
    <property type="protein sequence ID" value="ENZ18722.1"/>
    <property type="molecule type" value="Genomic_DNA"/>
</dbReference>
<proteinExistence type="predicted"/>
<dbReference type="PATRIC" id="fig|999408.3.peg.1112"/>
<feature type="transmembrane region" description="Helical" evidence="1">
    <location>
        <begin position="47"/>
        <end position="65"/>
    </location>
</feature>
<gene>
    <name evidence="3" type="ORF">HMPREF1090_01039</name>
</gene>
<name>A0A0E2HE08_9FIRM</name>
<dbReference type="HOGENOM" id="CLU_077618_9_0_9"/>
<feature type="domain" description="VanZ-like" evidence="2">
    <location>
        <begin position="54"/>
        <end position="173"/>
    </location>
</feature>
<accession>A0A0E2HE08</accession>
<dbReference type="InterPro" id="IPR006976">
    <property type="entry name" value="VanZ-like"/>
</dbReference>
<feature type="transmembrane region" description="Helical" evidence="1">
    <location>
        <begin position="94"/>
        <end position="112"/>
    </location>
</feature>
<evidence type="ECO:0000256" key="1">
    <source>
        <dbReference type="SAM" id="Phobius"/>
    </source>
</evidence>
<dbReference type="GeneID" id="57964584"/>
<feature type="transmembrane region" description="Helical" evidence="1">
    <location>
        <begin position="16"/>
        <end position="35"/>
    </location>
</feature>
<dbReference type="RefSeq" id="WP_002584018.1">
    <property type="nucleotide sequence ID" value="NZ_KB850998.1"/>
</dbReference>
<keyword evidence="1" id="KW-0812">Transmembrane</keyword>
<feature type="transmembrane region" description="Helical" evidence="1">
    <location>
        <begin position="156"/>
        <end position="173"/>
    </location>
</feature>
<dbReference type="InterPro" id="IPR053150">
    <property type="entry name" value="Teicoplanin_resist-assoc"/>
</dbReference>
<dbReference type="PANTHER" id="PTHR36834:SF1">
    <property type="entry name" value="INTEGRAL MEMBRANE PROTEIN"/>
    <property type="match status" value="1"/>
</dbReference>
<dbReference type="PANTHER" id="PTHR36834">
    <property type="entry name" value="MEMBRANE PROTEIN-RELATED"/>
    <property type="match status" value="1"/>
</dbReference>
<comment type="caution">
    <text evidence="3">The sequence shown here is derived from an EMBL/GenBank/DDBJ whole genome shotgun (WGS) entry which is preliminary data.</text>
</comment>
<dbReference type="Proteomes" id="UP000013085">
    <property type="component" value="Unassembled WGS sequence"/>
</dbReference>
<evidence type="ECO:0000259" key="2">
    <source>
        <dbReference type="Pfam" id="PF04892"/>
    </source>
</evidence>
<evidence type="ECO:0000313" key="3">
    <source>
        <dbReference type="EMBL" id="ENZ18722.1"/>
    </source>
</evidence>
<feature type="transmembrane region" description="Helical" evidence="1">
    <location>
        <begin position="124"/>
        <end position="144"/>
    </location>
</feature>
<dbReference type="Pfam" id="PF04892">
    <property type="entry name" value="VanZ"/>
    <property type="match status" value="1"/>
</dbReference>
<keyword evidence="1" id="KW-1133">Transmembrane helix</keyword>